<proteinExistence type="predicted"/>
<protein>
    <recommendedName>
        <fullName evidence="3">Exonuclease SbcC</fullName>
    </recommendedName>
</protein>
<evidence type="ECO:0000256" key="1">
    <source>
        <dbReference type="SAM" id="Coils"/>
    </source>
</evidence>
<keyword evidence="1" id="KW-0175">Coiled coil</keyword>
<evidence type="ECO:0008006" key="3">
    <source>
        <dbReference type="Google" id="ProtNLM"/>
    </source>
</evidence>
<organism evidence="2">
    <name type="scientific">marine metagenome</name>
    <dbReference type="NCBI Taxonomy" id="408172"/>
    <lineage>
        <taxon>unclassified sequences</taxon>
        <taxon>metagenomes</taxon>
        <taxon>ecological metagenomes</taxon>
    </lineage>
</organism>
<sequence>MVFGWGNKKPKQREADIAPEIKQITLTNMSDVIREIRSIRLKTIIAEVKTFRNKISSNCKTILNIATELEDDNLKLDDMDPHLMRIVKRGKNEVISVIKKETAVVIPEINSFEDIKTFNITSTRSLKKIGDALGRQSRIIHHFAKKYANKLKNDLKVITDENEEINTLVKNFSEFENNVEQIFENLGKYNQSQKSIVTLRERKKQSEKTAKDLYNTIKNNIEDIKNLKNSNEYSEFLEIKEKINSLFSLRNKIKTEVELQFSKISRPLNKYVYVSSMDKPQKKLLMGLIENPYDVLSASNKPDLVRILESTRRAVQSGSVSVKDTVKSVSQIDVLLTKLDTIIKEISAFGESKNDLESKLSIFNVEKLTHAENILTGHQNEKSDIEAKIKTLENEITDLIESLPKHIKSIQSKLNEISAVQYSIKPE</sequence>
<name>A0A382B4U5_9ZZZZ</name>
<reference evidence="2" key="1">
    <citation type="submission" date="2018-05" db="EMBL/GenBank/DDBJ databases">
        <authorList>
            <person name="Lanie J.A."/>
            <person name="Ng W.-L."/>
            <person name="Kazmierczak K.M."/>
            <person name="Andrzejewski T.M."/>
            <person name="Davidsen T.M."/>
            <person name="Wayne K.J."/>
            <person name="Tettelin H."/>
            <person name="Glass J.I."/>
            <person name="Rusch D."/>
            <person name="Podicherti R."/>
            <person name="Tsui H.-C.T."/>
            <person name="Winkler M.E."/>
        </authorList>
    </citation>
    <scope>NUCLEOTIDE SEQUENCE</scope>
</reference>
<dbReference type="AlphaFoldDB" id="A0A382B4U5"/>
<dbReference type="EMBL" id="UINC01028143">
    <property type="protein sequence ID" value="SVB08614.1"/>
    <property type="molecule type" value="Genomic_DNA"/>
</dbReference>
<gene>
    <name evidence="2" type="ORF">METZ01_LOCUS161468</name>
</gene>
<feature type="coiled-coil region" evidence="1">
    <location>
        <begin position="148"/>
        <end position="230"/>
    </location>
</feature>
<feature type="coiled-coil region" evidence="1">
    <location>
        <begin position="375"/>
        <end position="402"/>
    </location>
</feature>
<evidence type="ECO:0000313" key="2">
    <source>
        <dbReference type="EMBL" id="SVB08614.1"/>
    </source>
</evidence>
<accession>A0A382B4U5</accession>